<keyword evidence="1" id="KW-1133">Transmembrane helix</keyword>
<evidence type="ECO:0000313" key="2">
    <source>
        <dbReference type="EMBL" id="CAJ1948527.1"/>
    </source>
</evidence>
<keyword evidence="1" id="KW-0812">Transmembrane</keyword>
<protein>
    <submittedName>
        <fullName evidence="2">Uncharacterized protein</fullName>
    </submittedName>
</protein>
<dbReference type="Proteomes" id="UP001295423">
    <property type="component" value="Unassembled WGS sequence"/>
</dbReference>
<dbReference type="AlphaFoldDB" id="A0AAD2PU73"/>
<dbReference type="EMBL" id="CAKOGP040001747">
    <property type="protein sequence ID" value="CAJ1948527.1"/>
    <property type="molecule type" value="Genomic_DNA"/>
</dbReference>
<name>A0AAD2PU73_9STRA</name>
<evidence type="ECO:0000256" key="1">
    <source>
        <dbReference type="SAM" id="Phobius"/>
    </source>
</evidence>
<organism evidence="2 3">
    <name type="scientific">Cylindrotheca closterium</name>
    <dbReference type="NCBI Taxonomy" id="2856"/>
    <lineage>
        <taxon>Eukaryota</taxon>
        <taxon>Sar</taxon>
        <taxon>Stramenopiles</taxon>
        <taxon>Ochrophyta</taxon>
        <taxon>Bacillariophyta</taxon>
        <taxon>Bacillariophyceae</taxon>
        <taxon>Bacillariophycidae</taxon>
        <taxon>Bacillariales</taxon>
        <taxon>Bacillariaceae</taxon>
        <taxon>Cylindrotheca</taxon>
    </lineage>
</organism>
<comment type="caution">
    <text evidence="2">The sequence shown here is derived from an EMBL/GenBank/DDBJ whole genome shotgun (WGS) entry which is preliminary data.</text>
</comment>
<feature type="transmembrane region" description="Helical" evidence="1">
    <location>
        <begin position="12"/>
        <end position="30"/>
    </location>
</feature>
<reference evidence="2" key="1">
    <citation type="submission" date="2023-08" db="EMBL/GenBank/DDBJ databases">
        <authorList>
            <person name="Audoor S."/>
            <person name="Bilcke G."/>
        </authorList>
    </citation>
    <scope>NUCLEOTIDE SEQUENCE</scope>
</reference>
<proteinExistence type="predicted"/>
<sequence length="102" mass="10981">MGSKMGDRGRCCAAYSVVGAMFTLWVAIMLHVQPFFILGIDDSAKARDNAFGAFVTFLATFVASSVGVWYDSNIEHDEIETAGAGAETEYQLAQDVPSYGTN</sequence>
<evidence type="ECO:0000313" key="3">
    <source>
        <dbReference type="Proteomes" id="UP001295423"/>
    </source>
</evidence>
<accession>A0AAD2PU73</accession>
<keyword evidence="3" id="KW-1185">Reference proteome</keyword>
<feature type="transmembrane region" description="Helical" evidence="1">
    <location>
        <begin position="50"/>
        <end position="70"/>
    </location>
</feature>
<gene>
    <name evidence="2" type="ORF">CYCCA115_LOCUS11661</name>
</gene>
<keyword evidence="1" id="KW-0472">Membrane</keyword>